<keyword evidence="2" id="KW-1003">Cell membrane</keyword>
<evidence type="ECO:0000256" key="8">
    <source>
        <dbReference type="SAM" id="MobiDB-lite"/>
    </source>
</evidence>
<name>A0A6G8PUL4_9ACTN</name>
<evidence type="ECO:0000256" key="7">
    <source>
        <dbReference type="ARBA" id="ARBA00024033"/>
    </source>
</evidence>
<evidence type="ECO:0000256" key="6">
    <source>
        <dbReference type="ARBA" id="ARBA00023136"/>
    </source>
</evidence>
<gene>
    <name evidence="10" type="ORF">GBA65_04345</name>
</gene>
<dbReference type="Pfam" id="PF09594">
    <property type="entry name" value="GT87"/>
    <property type="match status" value="1"/>
</dbReference>
<dbReference type="GO" id="GO:0016758">
    <property type="term" value="F:hexosyltransferase activity"/>
    <property type="evidence" value="ECO:0007669"/>
    <property type="project" value="InterPro"/>
</dbReference>
<dbReference type="EMBL" id="CP045121">
    <property type="protein sequence ID" value="QIN77872.1"/>
    <property type="molecule type" value="Genomic_DNA"/>
</dbReference>
<proteinExistence type="inferred from homology"/>
<dbReference type="AlphaFoldDB" id="A0A6G8PUL4"/>
<reference evidence="10 11" key="1">
    <citation type="submission" date="2019-10" db="EMBL/GenBank/DDBJ databases">
        <title>Rubrobacter sp nov SCSIO 52915 isolated from a deep-sea sediment in the South China Sea.</title>
        <authorList>
            <person name="Chen R.W."/>
        </authorList>
    </citation>
    <scope>NUCLEOTIDE SEQUENCE [LARGE SCALE GENOMIC DNA]</scope>
    <source>
        <strain evidence="10 11">SCSIO 52915</strain>
    </source>
</reference>
<feature type="region of interest" description="Disordered" evidence="8">
    <location>
        <begin position="203"/>
        <end position="222"/>
    </location>
</feature>
<keyword evidence="3" id="KW-0808">Transferase</keyword>
<evidence type="ECO:0000256" key="1">
    <source>
        <dbReference type="ARBA" id="ARBA00004651"/>
    </source>
</evidence>
<evidence type="ECO:0000256" key="3">
    <source>
        <dbReference type="ARBA" id="ARBA00022679"/>
    </source>
</evidence>
<feature type="transmembrane region" description="Helical" evidence="9">
    <location>
        <begin position="75"/>
        <end position="96"/>
    </location>
</feature>
<evidence type="ECO:0000256" key="5">
    <source>
        <dbReference type="ARBA" id="ARBA00022989"/>
    </source>
</evidence>
<feature type="transmembrane region" description="Helical" evidence="9">
    <location>
        <begin position="170"/>
        <end position="193"/>
    </location>
</feature>
<dbReference type="KEGG" id="rmar:GBA65_04345"/>
<sequence>MARRKAAVGRLRGGRRLGAAATLVGVVVLGPGATLRWIDLLRDEPLSPYWDNASLPAAAARLFTEHEFGRPLAELPWAVGLFGFVGLVLVLVTAYAVRRDPEAGLWAIVAAALLASPIAWNNYLLLLAPGVLLLLARGRTAVAVLLVALQLLPPQWPLLWQEGAPLGETVGPVISTLALTSYLYVLLAHWLAFLTHHRAAETSGVPKAGAPSRRRGGRRAGRITPARRTLAHRCAGSG</sequence>
<keyword evidence="11" id="KW-1185">Reference proteome</keyword>
<dbReference type="GO" id="GO:0005886">
    <property type="term" value="C:plasma membrane"/>
    <property type="evidence" value="ECO:0007669"/>
    <property type="project" value="UniProtKB-SubCell"/>
</dbReference>
<dbReference type="Proteomes" id="UP000502706">
    <property type="component" value="Chromosome"/>
</dbReference>
<keyword evidence="5 9" id="KW-1133">Transmembrane helix</keyword>
<evidence type="ECO:0000256" key="2">
    <source>
        <dbReference type="ARBA" id="ARBA00022475"/>
    </source>
</evidence>
<comment type="similarity">
    <text evidence="7">Belongs to the glycosyltransferase 87 family.</text>
</comment>
<evidence type="ECO:0000313" key="11">
    <source>
        <dbReference type="Proteomes" id="UP000502706"/>
    </source>
</evidence>
<dbReference type="InterPro" id="IPR018584">
    <property type="entry name" value="GT87"/>
</dbReference>
<keyword evidence="4 9" id="KW-0812">Transmembrane</keyword>
<protein>
    <submittedName>
        <fullName evidence="10">DUF2029 domain-containing protein</fullName>
    </submittedName>
</protein>
<organism evidence="10 11">
    <name type="scientific">Rubrobacter marinus</name>
    <dbReference type="NCBI Taxonomy" id="2653852"/>
    <lineage>
        <taxon>Bacteria</taxon>
        <taxon>Bacillati</taxon>
        <taxon>Actinomycetota</taxon>
        <taxon>Rubrobacteria</taxon>
        <taxon>Rubrobacterales</taxon>
        <taxon>Rubrobacteraceae</taxon>
        <taxon>Rubrobacter</taxon>
    </lineage>
</organism>
<feature type="compositionally biased region" description="Basic residues" evidence="8">
    <location>
        <begin position="212"/>
        <end position="221"/>
    </location>
</feature>
<comment type="subcellular location">
    <subcellularLocation>
        <location evidence="1">Cell membrane</location>
        <topology evidence="1">Multi-pass membrane protein</topology>
    </subcellularLocation>
</comment>
<evidence type="ECO:0000313" key="10">
    <source>
        <dbReference type="EMBL" id="QIN77872.1"/>
    </source>
</evidence>
<accession>A0A6G8PUL4</accession>
<keyword evidence="6 9" id="KW-0472">Membrane</keyword>
<feature type="transmembrane region" description="Helical" evidence="9">
    <location>
        <begin position="103"/>
        <end position="120"/>
    </location>
</feature>
<evidence type="ECO:0000256" key="9">
    <source>
        <dbReference type="SAM" id="Phobius"/>
    </source>
</evidence>
<evidence type="ECO:0000256" key="4">
    <source>
        <dbReference type="ARBA" id="ARBA00022692"/>
    </source>
</evidence>